<sequence length="74" mass="8978">MASDTFIIDRLREVLHERKQAGRYPIVVWREELRALFSCEYHSLRPMLLRMYKEKKIVVGRTLNSNYFTLPEYV</sequence>
<reference evidence="1" key="1">
    <citation type="journal article" date="2021" name="Proc. Natl. Acad. Sci. U.S.A.">
        <title>A Catalog of Tens of Thousands of Viruses from Human Metagenomes Reveals Hidden Associations with Chronic Diseases.</title>
        <authorList>
            <person name="Tisza M.J."/>
            <person name="Buck C.B."/>
        </authorList>
    </citation>
    <scope>NUCLEOTIDE SEQUENCE</scope>
    <source>
        <strain evidence="1">Ctoic9</strain>
    </source>
</reference>
<organism evidence="1">
    <name type="scientific">Siphoviridae sp. ctoic9</name>
    <dbReference type="NCBI Taxonomy" id="2825671"/>
    <lineage>
        <taxon>Viruses</taxon>
        <taxon>Duplodnaviria</taxon>
        <taxon>Heunggongvirae</taxon>
        <taxon>Uroviricota</taxon>
        <taxon>Caudoviricetes</taxon>
    </lineage>
</organism>
<name>A0A8S5Q9X1_9CAUD</name>
<dbReference type="EMBL" id="BK015608">
    <property type="protein sequence ID" value="DAE15601.1"/>
    <property type="molecule type" value="Genomic_DNA"/>
</dbReference>
<accession>A0A8S5Q9X1</accession>
<evidence type="ECO:0000313" key="1">
    <source>
        <dbReference type="EMBL" id="DAE15601.1"/>
    </source>
</evidence>
<proteinExistence type="predicted"/>
<protein>
    <submittedName>
        <fullName evidence="1">Uncharacterized protein</fullName>
    </submittedName>
</protein>